<accession>D2RM20</accession>
<keyword evidence="1" id="KW-0812">Transmembrane</keyword>
<dbReference type="AlphaFoldDB" id="D2RM20"/>
<dbReference type="Proteomes" id="UP000001902">
    <property type="component" value="Chromosome"/>
</dbReference>
<dbReference type="KEGG" id="afn:Acfer_1766"/>
<organism evidence="2 3">
    <name type="scientific">Acidaminococcus fermentans (strain ATCC 25085 / DSM 20731 / CCUG 9996 / CIP 106432 / VR4)</name>
    <dbReference type="NCBI Taxonomy" id="591001"/>
    <lineage>
        <taxon>Bacteria</taxon>
        <taxon>Bacillati</taxon>
        <taxon>Bacillota</taxon>
        <taxon>Negativicutes</taxon>
        <taxon>Acidaminococcales</taxon>
        <taxon>Acidaminococcaceae</taxon>
        <taxon>Acidaminococcus</taxon>
    </lineage>
</organism>
<evidence type="ECO:0000256" key="1">
    <source>
        <dbReference type="SAM" id="Phobius"/>
    </source>
</evidence>
<dbReference type="OrthoDB" id="199424at2"/>
<keyword evidence="3" id="KW-1185">Reference proteome</keyword>
<reference evidence="2 3" key="1">
    <citation type="journal article" date="2010" name="Stand. Genomic Sci.">
        <title>Complete genome sequence of Acidaminococcus fermentans type strain (VR4).</title>
        <authorList>
            <person name="Chang Y.J."/>
            <person name="Pukall R."/>
            <person name="Saunders E."/>
            <person name="Lapidus A."/>
            <person name="Copeland A."/>
            <person name="Nolan M."/>
            <person name="Glavina Del Rio T."/>
            <person name="Lucas S."/>
            <person name="Chen F."/>
            <person name="Tice H."/>
            <person name="Cheng J.F."/>
            <person name="Han C."/>
            <person name="Detter J.C."/>
            <person name="Bruce D."/>
            <person name="Goodwin L."/>
            <person name="Pitluck S."/>
            <person name="Mikhailova N."/>
            <person name="Liolios K."/>
            <person name="Pati A."/>
            <person name="Ivanova N."/>
            <person name="Mavromatis K."/>
            <person name="Chen A."/>
            <person name="Palaniappan K."/>
            <person name="Land M."/>
            <person name="Hauser L."/>
            <person name="Jeffries C.D."/>
            <person name="Brettin T."/>
            <person name="Rohde M."/>
            <person name="Goker M."/>
            <person name="Bristow J."/>
            <person name="Eisen J.A."/>
            <person name="Markowitz V."/>
            <person name="Hugenholtz P."/>
            <person name="Kyrpides N.C."/>
            <person name="Klenk H.P."/>
        </authorList>
    </citation>
    <scope>NUCLEOTIDE SEQUENCE [LARGE SCALE GENOMIC DNA]</scope>
    <source>
        <strain evidence="3">ATCC 25085 / DSM 20731 / CCUG 9996 / CIP 106432 / VR4</strain>
    </source>
</reference>
<name>D2RM20_ACIFV</name>
<keyword evidence="1" id="KW-1133">Transmembrane helix</keyword>
<dbReference type="RefSeq" id="WP_012939106.1">
    <property type="nucleotide sequence ID" value="NC_013740.1"/>
</dbReference>
<protein>
    <submittedName>
        <fullName evidence="2">Uncharacterized protein</fullName>
    </submittedName>
</protein>
<dbReference type="HOGENOM" id="CLU_1575104_0_0_9"/>
<gene>
    <name evidence="2" type="ordered locus">Acfer_1766</name>
</gene>
<sequence length="169" mass="20395">MFEFYRVLDENEKIIWMGKPKCHHLMAEGEFYLIPIKLFIYTLLVASAVFRTNYTAALGMMLIGFYECGGYLLHKLYIRKRLVYVITNQRVFIFYKQRPQSITYPKMEHLDKIIYPDGYGDILFVERSHVWGRHFMLSVVWRELYDELVCVNQVEKLYKVIHDYHMMAK</sequence>
<keyword evidence="1" id="KW-0472">Membrane</keyword>
<dbReference type="GeneID" id="78335458"/>
<feature type="transmembrane region" description="Helical" evidence="1">
    <location>
        <begin position="31"/>
        <end position="50"/>
    </location>
</feature>
<feature type="transmembrane region" description="Helical" evidence="1">
    <location>
        <begin position="56"/>
        <end position="73"/>
    </location>
</feature>
<evidence type="ECO:0000313" key="3">
    <source>
        <dbReference type="Proteomes" id="UP000001902"/>
    </source>
</evidence>
<proteinExistence type="predicted"/>
<dbReference type="EMBL" id="CP001859">
    <property type="protein sequence ID" value="ADB48122.1"/>
    <property type="molecule type" value="Genomic_DNA"/>
</dbReference>
<evidence type="ECO:0000313" key="2">
    <source>
        <dbReference type="EMBL" id="ADB48122.1"/>
    </source>
</evidence>